<keyword evidence="8" id="KW-1185">Reference proteome</keyword>
<keyword evidence="5" id="KW-1133">Transmembrane helix</keyword>
<evidence type="ECO:0000256" key="3">
    <source>
        <dbReference type="ARBA" id="ARBA00022475"/>
    </source>
</evidence>
<name>A0A3T0E7M6_9PROT</name>
<evidence type="ECO:0000256" key="1">
    <source>
        <dbReference type="ARBA" id="ARBA00004651"/>
    </source>
</evidence>
<dbReference type="Pfam" id="PF07690">
    <property type="entry name" value="MFS_1"/>
    <property type="match status" value="1"/>
</dbReference>
<evidence type="ECO:0000313" key="7">
    <source>
        <dbReference type="EMBL" id="AZU03383.1"/>
    </source>
</evidence>
<dbReference type="Gene3D" id="1.20.1250.20">
    <property type="entry name" value="MFS general substrate transporter like domains"/>
    <property type="match status" value="1"/>
</dbReference>
<keyword evidence="3" id="KW-1003">Cell membrane</keyword>
<dbReference type="OrthoDB" id="6187882at2"/>
<evidence type="ECO:0000313" key="8">
    <source>
        <dbReference type="Proteomes" id="UP000286954"/>
    </source>
</evidence>
<dbReference type="KEGG" id="gak:X907_0839"/>
<evidence type="ECO:0000256" key="4">
    <source>
        <dbReference type="ARBA" id="ARBA00022692"/>
    </source>
</evidence>
<evidence type="ECO:0000256" key="2">
    <source>
        <dbReference type="ARBA" id="ARBA00022448"/>
    </source>
</evidence>
<dbReference type="GO" id="GO:0005886">
    <property type="term" value="C:plasma membrane"/>
    <property type="evidence" value="ECO:0007669"/>
    <property type="project" value="UniProtKB-SubCell"/>
</dbReference>
<gene>
    <name evidence="7" type="ORF">X907_0839</name>
</gene>
<dbReference type="RefSeq" id="WP_127565781.1">
    <property type="nucleotide sequence ID" value="NZ_BMFB01000002.1"/>
</dbReference>
<dbReference type="InterPro" id="IPR036259">
    <property type="entry name" value="MFS_trans_sf"/>
</dbReference>
<dbReference type="Proteomes" id="UP000286954">
    <property type="component" value="Chromosome"/>
</dbReference>
<comment type="subcellular location">
    <subcellularLocation>
        <location evidence="1">Cell membrane</location>
        <topology evidence="1">Multi-pass membrane protein</topology>
    </subcellularLocation>
</comment>
<dbReference type="CDD" id="cd06173">
    <property type="entry name" value="MFS_MefA_like"/>
    <property type="match status" value="1"/>
</dbReference>
<keyword evidence="6" id="KW-0472">Membrane</keyword>
<protein>
    <submittedName>
        <fullName evidence="7">Major facilitator transporter</fullName>
    </submittedName>
</protein>
<dbReference type="InterPro" id="IPR011701">
    <property type="entry name" value="MFS"/>
</dbReference>
<keyword evidence="4" id="KW-0812">Transmembrane</keyword>
<dbReference type="AlphaFoldDB" id="A0A3T0E7M6"/>
<keyword evidence="2" id="KW-0813">Transport</keyword>
<accession>A0A3T0E7M6</accession>
<dbReference type="PANTHER" id="PTHR43266:SF2">
    <property type="entry name" value="MAJOR FACILITATOR SUPERFAMILY (MFS) PROFILE DOMAIN-CONTAINING PROTEIN"/>
    <property type="match status" value="1"/>
</dbReference>
<organism evidence="7 8">
    <name type="scientific">Glycocaulis alkaliphilus</name>
    <dbReference type="NCBI Taxonomy" id="1434191"/>
    <lineage>
        <taxon>Bacteria</taxon>
        <taxon>Pseudomonadati</taxon>
        <taxon>Pseudomonadota</taxon>
        <taxon>Alphaproteobacteria</taxon>
        <taxon>Maricaulales</taxon>
        <taxon>Maricaulaceae</taxon>
        <taxon>Glycocaulis</taxon>
    </lineage>
</organism>
<proteinExistence type="predicted"/>
<dbReference type="SUPFAM" id="SSF103473">
    <property type="entry name" value="MFS general substrate transporter"/>
    <property type="match status" value="1"/>
</dbReference>
<dbReference type="EMBL" id="CP018911">
    <property type="protein sequence ID" value="AZU03383.1"/>
    <property type="molecule type" value="Genomic_DNA"/>
</dbReference>
<evidence type="ECO:0000256" key="5">
    <source>
        <dbReference type="ARBA" id="ARBA00022989"/>
    </source>
</evidence>
<reference evidence="7 8" key="1">
    <citation type="submission" date="2016-12" db="EMBL/GenBank/DDBJ databases">
        <title>The genome of dimorphic prosthecate Glycocaulis alkaliphilus 6b-8t, isolated from crude oil dictates its adaptability in petroleum environments.</title>
        <authorList>
            <person name="Wu X.-L."/>
            <person name="Geng S."/>
        </authorList>
    </citation>
    <scope>NUCLEOTIDE SEQUENCE [LARGE SCALE GENOMIC DNA]</scope>
    <source>
        <strain evidence="7 8">6B-8</strain>
    </source>
</reference>
<sequence length="434" mass="45761">MGLAVAARLMVQRRFAPLMAAQALGAFNDNLFRFALVNLATFQGLTVFGLERELMVPIAATALTLPIFLFSSVAGQVADKYDRVFIMRRTKLIEILLMIAAAIGFFLNSGLLLVIVLFFMGMQSAFFAPARNSALPTLLEGKELVTGNALVSGSLNVAILAGAALAVVFVVREDAAFILSATLVGVAVIGWLIMCLNKPAPADSPDLKISWNIIAQTGKVLGFAFRAPDVLRPLLGAAWFWMLAASVLTLMPLFTAAVLGGDETVGLALTALFTVGAAIGAIMCGVFTRGQDALIFTVIGAFGLVIFPSFVALTTLGWPEPDPDSLTSADVFLADPGNWPILAALALSAVSAGLFVVPLQAMAQRRAKPEVRGRILAAGGIMNAATASLGQFTLFAIALLALPLQAAFGYIAVVSGFAGLFALWRMMRPGRYTE</sequence>
<evidence type="ECO:0000256" key="6">
    <source>
        <dbReference type="ARBA" id="ARBA00023136"/>
    </source>
</evidence>
<dbReference type="PANTHER" id="PTHR43266">
    <property type="entry name" value="MACROLIDE-EFFLUX PROTEIN"/>
    <property type="match status" value="1"/>
</dbReference>
<dbReference type="GO" id="GO:0022857">
    <property type="term" value="F:transmembrane transporter activity"/>
    <property type="evidence" value="ECO:0007669"/>
    <property type="project" value="InterPro"/>
</dbReference>